<evidence type="ECO:0000256" key="6">
    <source>
        <dbReference type="ARBA" id="ARBA00022989"/>
    </source>
</evidence>
<dbReference type="AlphaFoldDB" id="A0A0D6MQR4"/>
<dbReference type="RefSeq" id="WP_048851213.1">
    <property type="nucleotide sequence ID" value="NZ_BALE01000058.1"/>
</dbReference>
<keyword evidence="2" id="KW-0813">Transport</keyword>
<feature type="transmembrane region" description="Helical" evidence="9">
    <location>
        <begin position="87"/>
        <end position="108"/>
    </location>
</feature>
<feature type="transmembrane region" description="Helical" evidence="9">
    <location>
        <begin position="219"/>
        <end position="237"/>
    </location>
</feature>
<comment type="caution">
    <text evidence="10">The sequence shown here is derived from an EMBL/GenBank/DDBJ whole genome shotgun (WGS) entry which is preliminary data.</text>
</comment>
<evidence type="ECO:0000256" key="3">
    <source>
        <dbReference type="ARBA" id="ARBA00022475"/>
    </source>
</evidence>
<sequence>MSESAVRPSTALTLPTARIGGMTVCVVLLLALAWNAAAQPHGTLRLAESVPIGASLGAVLLLTEFGFAGAFRRVVTHGDVSAFRAHTVMLGVASALMIPMLSLGHVFGHALHGEATPIGVAFILGALLFGAGMQWGGGCASGTLFALGGGNARLLGTLLGFVVGSGIGAWSMGWFWTLPALPGVTVQALFGTWGGLAIQLAVLLAAFVAMRGSAIPRRLLIGGIALAVLNAATLVVIGKPWGETSAFALWGSKWAGALGFSPESWAYWLRPGFTGKLAAPVTLDVTSLMDASIVLGAVLAALASRRFDWRSRFSPRAWAMALLGGIAMGFGARLANGCNIGAYFSAISVGNVSGWVWMAAALAGSWIGVRLRGN</sequence>
<dbReference type="PANTHER" id="PTHR30574">
    <property type="entry name" value="INNER MEMBRANE PROTEIN YEDE"/>
    <property type="match status" value="1"/>
</dbReference>
<comment type="subcellular location">
    <subcellularLocation>
        <location evidence="1">Cell inner membrane</location>
        <topology evidence="1">Multi-pass membrane protein</topology>
    </subcellularLocation>
</comment>
<dbReference type="Pfam" id="PF04143">
    <property type="entry name" value="Sulf_transp"/>
    <property type="match status" value="1"/>
</dbReference>
<keyword evidence="11" id="KW-1185">Reference proteome</keyword>
<name>A0A0D6MQR4_9PROT</name>
<keyword evidence="5 9" id="KW-0812">Transmembrane</keyword>
<feature type="transmembrane region" description="Helical" evidence="9">
    <location>
        <begin position="188"/>
        <end position="207"/>
    </location>
</feature>
<keyword evidence="4" id="KW-0997">Cell inner membrane</keyword>
<evidence type="ECO:0000256" key="8">
    <source>
        <dbReference type="ARBA" id="ARBA00035655"/>
    </source>
</evidence>
<evidence type="ECO:0000313" key="11">
    <source>
        <dbReference type="Proteomes" id="UP000032679"/>
    </source>
</evidence>
<dbReference type="PANTHER" id="PTHR30574:SF1">
    <property type="entry name" value="SULPHUR TRANSPORT DOMAIN-CONTAINING PROTEIN"/>
    <property type="match status" value="1"/>
</dbReference>
<comment type="similarity">
    <text evidence="8">Belongs to the TsuA/YedE (TC 9.B.102) family.</text>
</comment>
<evidence type="ECO:0000256" key="9">
    <source>
        <dbReference type="SAM" id="Phobius"/>
    </source>
</evidence>
<feature type="transmembrane region" description="Helical" evidence="9">
    <location>
        <begin position="315"/>
        <end position="334"/>
    </location>
</feature>
<feature type="transmembrane region" description="Helical" evidence="9">
    <location>
        <begin position="120"/>
        <end position="147"/>
    </location>
</feature>
<feature type="transmembrane region" description="Helical" evidence="9">
    <location>
        <begin position="277"/>
        <end position="303"/>
    </location>
</feature>
<protein>
    <submittedName>
        <fullName evidence="10">YeeE/YedE family protein</fullName>
    </submittedName>
</protein>
<feature type="transmembrane region" description="Helical" evidence="9">
    <location>
        <begin position="54"/>
        <end position="75"/>
    </location>
</feature>
<keyword evidence="3" id="KW-1003">Cell membrane</keyword>
<keyword evidence="7 9" id="KW-0472">Membrane</keyword>
<organism evidence="10 11">
    <name type="scientific">Tanticharoenia sakaeratensis NBRC 103193</name>
    <dbReference type="NCBI Taxonomy" id="1231623"/>
    <lineage>
        <taxon>Bacteria</taxon>
        <taxon>Pseudomonadati</taxon>
        <taxon>Pseudomonadota</taxon>
        <taxon>Alphaproteobacteria</taxon>
        <taxon>Acetobacterales</taxon>
        <taxon>Acetobacteraceae</taxon>
        <taxon>Tanticharoenia</taxon>
    </lineage>
</organism>
<feature type="transmembrane region" description="Helical" evidence="9">
    <location>
        <begin position="340"/>
        <end position="369"/>
    </location>
</feature>
<dbReference type="STRING" id="1231623.Tasa_058_050"/>
<evidence type="ECO:0000256" key="4">
    <source>
        <dbReference type="ARBA" id="ARBA00022519"/>
    </source>
</evidence>
<dbReference type="GO" id="GO:0005886">
    <property type="term" value="C:plasma membrane"/>
    <property type="evidence" value="ECO:0007669"/>
    <property type="project" value="UniProtKB-SubCell"/>
</dbReference>
<evidence type="ECO:0000256" key="7">
    <source>
        <dbReference type="ARBA" id="ARBA00023136"/>
    </source>
</evidence>
<keyword evidence="6 9" id="KW-1133">Transmembrane helix</keyword>
<dbReference type="EMBL" id="BALE01000058">
    <property type="protein sequence ID" value="GAN55776.1"/>
    <property type="molecule type" value="Genomic_DNA"/>
</dbReference>
<dbReference type="Proteomes" id="UP000032679">
    <property type="component" value="Unassembled WGS sequence"/>
</dbReference>
<evidence type="ECO:0000256" key="1">
    <source>
        <dbReference type="ARBA" id="ARBA00004429"/>
    </source>
</evidence>
<evidence type="ECO:0000256" key="5">
    <source>
        <dbReference type="ARBA" id="ARBA00022692"/>
    </source>
</evidence>
<accession>A0A0D6MQR4</accession>
<feature type="transmembrane region" description="Helical" evidence="9">
    <location>
        <begin position="154"/>
        <end position="176"/>
    </location>
</feature>
<reference evidence="10 11" key="1">
    <citation type="submission" date="2012-10" db="EMBL/GenBank/DDBJ databases">
        <title>Genome sequencing of Tanticharoenia sakaeratensis NBRC 103193.</title>
        <authorList>
            <person name="Azuma Y."/>
            <person name="Hadano H."/>
            <person name="Hirakawa H."/>
            <person name="Matsushita K."/>
        </authorList>
    </citation>
    <scope>NUCLEOTIDE SEQUENCE [LARGE SCALE GENOMIC DNA]</scope>
    <source>
        <strain evidence="10 11">NBRC 103193</strain>
    </source>
</reference>
<dbReference type="OrthoDB" id="9794165at2"/>
<evidence type="ECO:0000256" key="2">
    <source>
        <dbReference type="ARBA" id="ARBA00022448"/>
    </source>
</evidence>
<evidence type="ECO:0000313" key="10">
    <source>
        <dbReference type="EMBL" id="GAN55776.1"/>
    </source>
</evidence>
<gene>
    <name evidence="10" type="ORF">Tasa_058_050</name>
</gene>
<proteinExistence type="inferred from homology"/>
<dbReference type="InterPro" id="IPR007272">
    <property type="entry name" value="Sulf_transp_TsuA/YedE"/>
</dbReference>